<organism evidence="4 5">
    <name type="scientific">Conchiformibius steedae</name>
    <dbReference type="NCBI Taxonomy" id="153493"/>
    <lineage>
        <taxon>Bacteria</taxon>
        <taxon>Pseudomonadati</taxon>
        <taxon>Pseudomonadota</taxon>
        <taxon>Betaproteobacteria</taxon>
        <taxon>Neisseriales</taxon>
        <taxon>Neisseriaceae</taxon>
        <taxon>Conchiformibius</taxon>
    </lineage>
</organism>
<dbReference type="PANTHER" id="PTHR13847">
    <property type="entry name" value="SARCOSINE DEHYDROGENASE-RELATED"/>
    <property type="match status" value="1"/>
</dbReference>
<dbReference type="EMBL" id="RQYC01000009">
    <property type="protein sequence ID" value="RRD89971.1"/>
    <property type="molecule type" value="Genomic_DNA"/>
</dbReference>
<accession>A0A3P2A3E6</accession>
<sequence>MNIVILGAGIAGVASAYYLSKQGHHVTVLDRAQGVAEETSYGNAGQLSFGYTTPWAASNIPFKAAKWLFKKHSPLIIRPDGSLYQLRWLAMMLANCTDAAYARNQARMMRISEYSRALFTELENETHIQFDQRSLGTLHLFRDAQAFAKHQTQMGVLDQFHIPYTTLDAAGCVRHEPALAHMAEQIAGAFHLPNDRTGNCYLFTKKLAEHCTAQGVQFRFGETLSRIDSHGQRIRAVHTQNGEYTGDVFLCALGSFSRSMLMQIGLDVPVYPVKGYSLTLPVRDDATAPQSTVLDETYKVALTRLGAQMRVGGMAELSGYVLSRPPEHRETLLMVAQQLFPQGADFAQSEYWSGLRPMTPDSTPIIGKAQFDNLFINTGHGTLGWTMSLGAAKTVADLISHGKAEIETADLGLSRYGK</sequence>
<dbReference type="Pfam" id="PF01266">
    <property type="entry name" value="DAO"/>
    <property type="match status" value="1"/>
</dbReference>
<proteinExistence type="inferred from homology"/>
<dbReference type="GO" id="GO:0055130">
    <property type="term" value="P:D-alanine catabolic process"/>
    <property type="evidence" value="ECO:0007669"/>
    <property type="project" value="TreeGrafter"/>
</dbReference>
<dbReference type="GO" id="GO:0005737">
    <property type="term" value="C:cytoplasm"/>
    <property type="evidence" value="ECO:0007669"/>
    <property type="project" value="TreeGrafter"/>
</dbReference>
<dbReference type="SUPFAM" id="SSF54373">
    <property type="entry name" value="FAD-linked reductases, C-terminal domain"/>
    <property type="match status" value="1"/>
</dbReference>
<dbReference type="AlphaFoldDB" id="A0A3P2A3E6"/>
<gene>
    <name evidence="4" type="ORF">EII21_07070</name>
</gene>
<evidence type="ECO:0000256" key="1">
    <source>
        <dbReference type="ARBA" id="ARBA00009410"/>
    </source>
</evidence>
<comment type="caution">
    <text evidence="4">The sequence shown here is derived from an EMBL/GenBank/DDBJ whole genome shotgun (WGS) entry which is preliminary data.</text>
</comment>
<dbReference type="GO" id="GO:0008718">
    <property type="term" value="F:D-amino-acid dehydrogenase activity"/>
    <property type="evidence" value="ECO:0007669"/>
    <property type="project" value="TreeGrafter"/>
</dbReference>
<dbReference type="STRING" id="1121352.GCA_000620925_01302"/>
<dbReference type="InterPro" id="IPR036188">
    <property type="entry name" value="FAD/NAD-bd_sf"/>
</dbReference>
<protein>
    <submittedName>
        <fullName evidence="4">D-amino acid dehydrogenase</fullName>
    </submittedName>
</protein>
<dbReference type="Gene3D" id="3.50.50.60">
    <property type="entry name" value="FAD/NAD(P)-binding domain"/>
    <property type="match status" value="2"/>
</dbReference>
<reference evidence="4 5" key="1">
    <citation type="submission" date="2018-11" db="EMBL/GenBank/DDBJ databases">
        <title>Genomes From Bacteria Associated with the Canine Oral Cavity: a Test Case for Automated Genome-Based Taxonomic Assignment.</title>
        <authorList>
            <person name="Coil D.A."/>
            <person name="Jospin G."/>
            <person name="Darling A.E."/>
            <person name="Wallis C."/>
            <person name="Davis I.J."/>
            <person name="Harris S."/>
            <person name="Eisen J.A."/>
            <person name="Holcombe L.J."/>
            <person name="O'Flynn C."/>
        </authorList>
    </citation>
    <scope>NUCLEOTIDE SEQUENCE [LARGE SCALE GENOMIC DNA]</scope>
    <source>
        <strain evidence="4 5">COT-280</strain>
    </source>
</reference>
<dbReference type="GO" id="GO:0005886">
    <property type="term" value="C:plasma membrane"/>
    <property type="evidence" value="ECO:0007669"/>
    <property type="project" value="TreeGrafter"/>
</dbReference>
<evidence type="ECO:0000313" key="5">
    <source>
        <dbReference type="Proteomes" id="UP000269923"/>
    </source>
</evidence>
<keyword evidence="2" id="KW-0560">Oxidoreductase</keyword>
<keyword evidence="5" id="KW-1185">Reference proteome</keyword>
<dbReference type="PANTHER" id="PTHR13847:SF280">
    <property type="entry name" value="D-AMINO ACID DEHYDROGENASE"/>
    <property type="match status" value="1"/>
</dbReference>
<evidence type="ECO:0000256" key="2">
    <source>
        <dbReference type="ARBA" id="ARBA00023002"/>
    </source>
</evidence>
<dbReference type="RefSeq" id="WP_124795101.1">
    <property type="nucleotide sequence ID" value="NZ_RQYC01000009.1"/>
</dbReference>
<dbReference type="Gene3D" id="3.30.9.10">
    <property type="entry name" value="D-Amino Acid Oxidase, subunit A, domain 2"/>
    <property type="match status" value="1"/>
</dbReference>
<evidence type="ECO:0000313" key="4">
    <source>
        <dbReference type="EMBL" id="RRD89971.1"/>
    </source>
</evidence>
<dbReference type="NCBIfam" id="NF001933">
    <property type="entry name" value="PRK00711.1"/>
    <property type="match status" value="1"/>
</dbReference>
<name>A0A3P2A3E6_9NEIS</name>
<comment type="similarity">
    <text evidence="1">Belongs to the DadA oxidoreductase family.</text>
</comment>
<dbReference type="Proteomes" id="UP000269923">
    <property type="component" value="Unassembled WGS sequence"/>
</dbReference>
<dbReference type="OrthoDB" id="18526at2"/>
<evidence type="ECO:0000259" key="3">
    <source>
        <dbReference type="Pfam" id="PF01266"/>
    </source>
</evidence>
<dbReference type="InterPro" id="IPR006076">
    <property type="entry name" value="FAD-dep_OxRdtase"/>
</dbReference>
<feature type="domain" description="FAD dependent oxidoreductase" evidence="3">
    <location>
        <begin position="3"/>
        <end position="398"/>
    </location>
</feature>
<dbReference type="SUPFAM" id="SSF51905">
    <property type="entry name" value="FAD/NAD(P)-binding domain"/>
    <property type="match status" value="1"/>
</dbReference>